<evidence type="ECO:0000256" key="4">
    <source>
        <dbReference type="ARBA" id="ARBA00023136"/>
    </source>
</evidence>
<dbReference type="GO" id="GO:0012505">
    <property type="term" value="C:endomembrane system"/>
    <property type="evidence" value="ECO:0007669"/>
    <property type="project" value="UniProtKB-SubCell"/>
</dbReference>
<dbReference type="KEGG" id="srd:SD10_24285"/>
<evidence type="ECO:0000256" key="3">
    <source>
        <dbReference type="ARBA" id="ARBA00022989"/>
    </source>
</evidence>
<protein>
    <recommendedName>
        <fullName evidence="5">DUF1232 domain-containing protein</fullName>
    </recommendedName>
</protein>
<evidence type="ECO:0000259" key="5">
    <source>
        <dbReference type="Pfam" id="PF06803"/>
    </source>
</evidence>
<gene>
    <name evidence="6" type="ORF">SD10_24285</name>
</gene>
<keyword evidence="3" id="KW-1133">Transmembrane helix</keyword>
<reference evidence="6 7" key="1">
    <citation type="journal article" date="2014" name="Curr. Microbiol.">
        <title>Spirosoma radiotolerans sp. nov., a gamma-radiation-resistant bacterium isolated from gamma ray-irradiated soil.</title>
        <authorList>
            <person name="Lee J.J."/>
            <person name="Srinivasan S."/>
            <person name="Lim S."/>
            <person name="Joe M."/>
            <person name="Im S."/>
            <person name="Bae S.I."/>
            <person name="Park K.R."/>
            <person name="Han J.H."/>
            <person name="Park S.H."/>
            <person name="Joo B.M."/>
            <person name="Park S.J."/>
            <person name="Kim M.K."/>
        </authorList>
    </citation>
    <scope>NUCLEOTIDE SEQUENCE [LARGE SCALE GENOMIC DNA]</scope>
    <source>
        <strain evidence="6 7">DG5A</strain>
    </source>
</reference>
<dbReference type="EMBL" id="CP010429">
    <property type="protein sequence ID" value="AKD57548.1"/>
    <property type="molecule type" value="Genomic_DNA"/>
</dbReference>
<evidence type="ECO:0000256" key="2">
    <source>
        <dbReference type="ARBA" id="ARBA00022692"/>
    </source>
</evidence>
<comment type="subcellular location">
    <subcellularLocation>
        <location evidence="1">Endomembrane system</location>
        <topology evidence="1">Multi-pass membrane protein</topology>
    </subcellularLocation>
</comment>
<accession>A0A0E3ZY83</accession>
<dbReference type="STRING" id="1379870.SD10_24285"/>
<organism evidence="6 7">
    <name type="scientific">Spirosoma radiotolerans</name>
    <dbReference type="NCBI Taxonomy" id="1379870"/>
    <lineage>
        <taxon>Bacteria</taxon>
        <taxon>Pseudomonadati</taxon>
        <taxon>Bacteroidota</taxon>
        <taxon>Cytophagia</taxon>
        <taxon>Cytophagales</taxon>
        <taxon>Cytophagaceae</taxon>
        <taxon>Spirosoma</taxon>
    </lineage>
</organism>
<evidence type="ECO:0000256" key="1">
    <source>
        <dbReference type="ARBA" id="ARBA00004127"/>
    </source>
</evidence>
<evidence type="ECO:0000313" key="6">
    <source>
        <dbReference type="EMBL" id="AKD57548.1"/>
    </source>
</evidence>
<proteinExistence type="predicted"/>
<dbReference type="HOGENOM" id="CLU_110199_0_1_10"/>
<name>A0A0E3ZY83_9BACT</name>
<dbReference type="Proteomes" id="UP000033054">
    <property type="component" value="Chromosome"/>
</dbReference>
<dbReference type="PATRIC" id="fig|1379870.5.peg.5254"/>
<feature type="domain" description="DUF1232" evidence="5">
    <location>
        <begin position="83"/>
        <end position="117"/>
    </location>
</feature>
<keyword evidence="7" id="KW-1185">Reference proteome</keyword>
<keyword evidence="4" id="KW-0472">Membrane</keyword>
<evidence type="ECO:0000313" key="7">
    <source>
        <dbReference type="Proteomes" id="UP000033054"/>
    </source>
</evidence>
<dbReference type="Pfam" id="PF06803">
    <property type="entry name" value="DUF1232"/>
    <property type="match status" value="1"/>
</dbReference>
<keyword evidence="2" id="KW-0812">Transmembrane</keyword>
<sequence>MANSSLISRILSSIFFKRANVGAVRYARNSRSLFQLVKDALAKSGGLSGNNIAAFREQLGVVTRLIRAYASGEYRQLPWKTLTSIVAVLLYFVNPLDIIPDILPIVGFADDIALVGWLFSSMGSDIEKFRQWEQTTANSTETNAHPPKTIKIG</sequence>
<dbReference type="RefSeq" id="WP_046577482.1">
    <property type="nucleotide sequence ID" value="NZ_CP010429.1"/>
</dbReference>
<dbReference type="AlphaFoldDB" id="A0A0E3ZY83"/>
<dbReference type="OrthoDB" id="9800034at2"/>
<dbReference type="InterPro" id="IPR010652">
    <property type="entry name" value="DUF1232"/>
</dbReference>